<dbReference type="AlphaFoldDB" id="A0A2T5I1H4"/>
<gene>
    <name evidence="2" type="ORF">C8R26_10628</name>
</gene>
<evidence type="ECO:0000313" key="3">
    <source>
        <dbReference type="Proteomes" id="UP000244128"/>
    </source>
</evidence>
<keyword evidence="1" id="KW-0732">Signal</keyword>
<feature type="signal peptide" evidence="1">
    <location>
        <begin position="1"/>
        <end position="34"/>
    </location>
</feature>
<accession>A0A2T5I1H4</accession>
<proteinExistence type="predicted"/>
<dbReference type="InterPro" id="IPR020016">
    <property type="entry name" value="Decahaem-assoc_OM_MtrB/PioB"/>
</dbReference>
<evidence type="ECO:0000313" key="2">
    <source>
        <dbReference type="EMBL" id="PTQ77684.1"/>
    </source>
</evidence>
<evidence type="ECO:0000256" key="1">
    <source>
        <dbReference type="SAM" id="SignalP"/>
    </source>
</evidence>
<organism evidence="2 3">
    <name type="scientific">Nitrosomonas oligotropha</name>
    <dbReference type="NCBI Taxonomy" id="42354"/>
    <lineage>
        <taxon>Bacteria</taxon>
        <taxon>Pseudomonadati</taxon>
        <taxon>Pseudomonadota</taxon>
        <taxon>Betaproteobacteria</taxon>
        <taxon>Nitrosomonadales</taxon>
        <taxon>Nitrosomonadaceae</taxon>
        <taxon>Nitrosomonas</taxon>
    </lineage>
</organism>
<reference evidence="2 3" key="1">
    <citation type="submission" date="2018-04" db="EMBL/GenBank/DDBJ databases">
        <title>Active sludge and wastewater microbial communities from Klosterneuburg, Austria.</title>
        <authorList>
            <person name="Wagner M."/>
        </authorList>
    </citation>
    <scope>NUCLEOTIDE SEQUENCE [LARGE SCALE GENOMIC DNA]</scope>
    <source>
        <strain evidence="2 3">Nm49</strain>
    </source>
</reference>
<dbReference type="EMBL" id="QAOI01000006">
    <property type="protein sequence ID" value="PTQ77684.1"/>
    <property type="molecule type" value="Genomic_DNA"/>
</dbReference>
<dbReference type="Proteomes" id="UP000244128">
    <property type="component" value="Unassembled WGS sequence"/>
</dbReference>
<sequence>MFTNTLNRKKFPRAIVFFTCFVTAVPAYSSGADADPLKELSKPRSVVNIGAGQLFNDNARFGQYTGLRNEGPYGIFNVDIAKRYDDTGTWFKLLGRNLGLQNRDVRFEHSKQGKWGYVIDYSQTPRYEPFTVNTAVTGIGTTDPHIPDTRTPGNPAQLSTERQSIGFSFNQFLPGNLEFNLHFRNEEKDGSRIFGRGNRLGEPRLSGFDGRPSPRAVGGYEFIPEPINSTIRIFGASLDYVGKDLQLSGGYYGTMYNNKNALLTPTGGSTVGGIFSPSQYAPIALAPDNESHQGFLSGGYSFAPTTRGTFKVAYTRATQTDSFSPGLLTAPGIGANLGGRIDTVLAQTGLTARPLQKLSINTNFRFEDRDDKTPVRFYNPMATLHDLNGNTWNGLNNPRSFRTITSKFEANYTLPHNFRLIGGIDYEHRDRTGTATNTSHRFRTDELFYRAELRRSLSDTITGTISYIHSDRFGSSFLTNTTASGASFFNLIAPSNLADRSRDKARFLANWDPIDSLSIQVSIDESIDDYGQRPGSGLGLRKGSARNYSLDATYIFSERLQATAWFSRNETHIDQASRNAITDNGIREIWGSNLHNIGTSVGMEVTAKPTDKLETGANFMFSDYTDKFNQKVTLEPQVNIVPNISTQYSSLRLFARYDIRKNLGVRLDYILDHFKTNEWTWTGWRYTDGTTLTQNNNQMVNFAFLSVLYSWQ</sequence>
<dbReference type="RefSeq" id="WP_107802738.1">
    <property type="nucleotide sequence ID" value="NZ_QAOI01000006.1"/>
</dbReference>
<feature type="chain" id="PRO_5015513660" evidence="1">
    <location>
        <begin position="35"/>
        <end position="712"/>
    </location>
</feature>
<dbReference type="NCBIfam" id="TIGR03509">
    <property type="entry name" value="OMP_MtrB_PioB"/>
    <property type="match status" value="1"/>
</dbReference>
<comment type="caution">
    <text evidence="2">The sequence shown here is derived from an EMBL/GenBank/DDBJ whole genome shotgun (WGS) entry which is preliminary data.</text>
</comment>
<protein>
    <submittedName>
        <fullName evidence="2">MtrB/PioB family decaheme-associated outer membrane protein</fullName>
    </submittedName>
</protein>
<dbReference type="SUPFAM" id="SSF56935">
    <property type="entry name" value="Porins"/>
    <property type="match status" value="1"/>
</dbReference>
<dbReference type="Pfam" id="PF11854">
    <property type="entry name" value="MtrB_PioB"/>
    <property type="match status" value="1"/>
</dbReference>
<name>A0A2T5I1H4_9PROT</name>